<dbReference type="Proteomes" id="UP000317839">
    <property type="component" value="Unassembled WGS sequence"/>
</dbReference>
<dbReference type="PANTHER" id="PTHR30087">
    <property type="entry name" value="INNER MEMBRANE PROTEIN"/>
    <property type="match status" value="1"/>
</dbReference>
<evidence type="ECO:0000313" key="3">
    <source>
        <dbReference type="Proteomes" id="UP000317839"/>
    </source>
</evidence>
<protein>
    <submittedName>
        <fullName evidence="2">DUF1722 domain-containing protein</fullName>
    </submittedName>
</protein>
<accession>A0A545T8N5</accession>
<dbReference type="PANTHER" id="PTHR30087:SF0">
    <property type="entry name" value="INNER MEMBRANE PROTEIN"/>
    <property type="match status" value="1"/>
</dbReference>
<dbReference type="InterPro" id="IPR007553">
    <property type="entry name" value="2-thiour_desulf"/>
</dbReference>
<dbReference type="PIRSF" id="PIRSF037004">
    <property type="entry name" value="UCP037004"/>
    <property type="match status" value="1"/>
</dbReference>
<dbReference type="OrthoDB" id="495783at2"/>
<dbReference type="InterPro" id="IPR013560">
    <property type="entry name" value="DUF1722"/>
</dbReference>
<dbReference type="Pfam" id="PF04463">
    <property type="entry name" value="2-thiour_desulf"/>
    <property type="match status" value="1"/>
</dbReference>
<comment type="caution">
    <text evidence="2">The sequence shown here is derived from an EMBL/GenBank/DDBJ whole genome shotgun (WGS) entry which is preliminary data.</text>
</comment>
<gene>
    <name evidence="2" type="ORF">FLL45_11970</name>
</gene>
<sequence length="313" mass="35613">MIKVGISQCLLGANVRYDGGHKQNRFCRHELSKIFKFVPLCPEVGIGLPTPRKTIRLVGDIASPRAVFSDDSSQDFTAPLQDFADQNVAKLKQMSGYVFCKASPSCGVERVKVYSEKGGAERKGMGVFAARVKELCPLLPIEEDGRLNDPLLRDSFIKRVYVYHEWQSMLEGGLTKKRLYEFHARHKLTLLAHSQPIYRELGPLVASINQQNLVEVAEQYIEKLMQGLKKTATRSNNTNVLMHLQGYLKDKLESEDRRELANCILEYRKGILPILSPLTLLKHHFNHHPNEYIAKQSYLNPYPKELAIQVAMH</sequence>
<name>A0A545T8N5_9GAMM</name>
<keyword evidence="3" id="KW-1185">Reference proteome</keyword>
<dbReference type="AlphaFoldDB" id="A0A545T8N5"/>
<feature type="domain" description="DUF1722" evidence="1">
    <location>
        <begin position="187"/>
        <end position="303"/>
    </location>
</feature>
<reference evidence="2 3" key="1">
    <citation type="submission" date="2019-06" db="EMBL/GenBank/DDBJ databases">
        <title>Draft genome of Aliikangiella marina GYP-15.</title>
        <authorList>
            <person name="Wang G."/>
        </authorList>
    </citation>
    <scope>NUCLEOTIDE SEQUENCE [LARGE SCALE GENOMIC DNA]</scope>
    <source>
        <strain evidence="2 3">GYP-15</strain>
    </source>
</reference>
<dbReference type="EMBL" id="VIKR01000003">
    <property type="protein sequence ID" value="TQV73583.1"/>
    <property type="molecule type" value="Genomic_DNA"/>
</dbReference>
<dbReference type="InterPro" id="IPR017087">
    <property type="entry name" value="UCP037004"/>
</dbReference>
<evidence type="ECO:0000313" key="2">
    <source>
        <dbReference type="EMBL" id="TQV73583.1"/>
    </source>
</evidence>
<evidence type="ECO:0000259" key="1">
    <source>
        <dbReference type="Pfam" id="PF08349"/>
    </source>
</evidence>
<dbReference type="Pfam" id="PF08349">
    <property type="entry name" value="DUF1722"/>
    <property type="match status" value="1"/>
</dbReference>
<proteinExistence type="predicted"/>
<organism evidence="2 3">
    <name type="scientific">Aliikangiella marina</name>
    <dbReference type="NCBI Taxonomy" id="1712262"/>
    <lineage>
        <taxon>Bacteria</taxon>
        <taxon>Pseudomonadati</taxon>
        <taxon>Pseudomonadota</taxon>
        <taxon>Gammaproteobacteria</taxon>
        <taxon>Oceanospirillales</taxon>
        <taxon>Pleioneaceae</taxon>
        <taxon>Aliikangiella</taxon>
    </lineage>
</organism>
<dbReference type="RefSeq" id="WP_142942291.1">
    <property type="nucleotide sequence ID" value="NZ_VIKR01000003.1"/>
</dbReference>